<proteinExistence type="inferred from homology"/>
<evidence type="ECO:0000313" key="8">
    <source>
        <dbReference type="EMBL" id="MFC6869831.1"/>
    </source>
</evidence>
<comment type="caution">
    <text evidence="8">The sequence shown here is derived from an EMBL/GenBank/DDBJ whole genome shotgun (WGS) entry which is preliminary data.</text>
</comment>
<reference evidence="9" key="1">
    <citation type="journal article" date="2019" name="Int. J. Syst. Evol. Microbiol.">
        <title>The Global Catalogue of Microorganisms (GCM) 10K type strain sequencing project: providing services to taxonomists for standard genome sequencing and annotation.</title>
        <authorList>
            <consortium name="The Broad Institute Genomics Platform"/>
            <consortium name="The Broad Institute Genome Sequencing Center for Infectious Disease"/>
            <person name="Wu L."/>
            <person name="Ma J."/>
        </authorList>
    </citation>
    <scope>NUCLEOTIDE SEQUENCE [LARGE SCALE GENOMIC DNA]</scope>
    <source>
        <strain evidence="9">KCTC 32255</strain>
    </source>
</reference>
<keyword evidence="1 5" id="KW-0963">Cytoplasm</keyword>
<keyword evidence="2 5" id="KW-0690">Ribosome biogenesis</keyword>
<dbReference type="Pfam" id="PF01782">
    <property type="entry name" value="RimM"/>
    <property type="match status" value="1"/>
</dbReference>
<evidence type="ECO:0000259" key="6">
    <source>
        <dbReference type="Pfam" id="PF01782"/>
    </source>
</evidence>
<evidence type="ECO:0000259" key="7">
    <source>
        <dbReference type="Pfam" id="PF24986"/>
    </source>
</evidence>
<accession>A0ABW2C3D6</accession>
<keyword evidence="4 5" id="KW-0143">Chaperone</keyword>
<dbReference type="SUPFAM" id="SSF50447">
    <property type="entry name" value="Translation proteins"/>
    <property type="match status" value="1"/>
</dbReference>
<dbReference type="Pfam" id="PF24986">
    <property type="entry name" value="PRC_RimM"/>
    <property type="match status" value="1"/>
</dbReference>
<dbReference type="NCBIfam" id="TIGR02273">
    <property type="entry name" value="16S_RimM"/>
    <property type="match status" value="1"/>
</dbReference>
<dbReference type="HAMAP" id="MF_00014">
    <property type="entry name" value="Ribosome_mat_RimM"/>
    <property type="match status" value="1"/>
</dbReference>
<dbReference type="InterPro" id="IPR011961">
    <property type="entry name" value="RimM"/>
</dbReference>
<organism evidence="8 9">
    <name type="scientific">Haloechinothrix salitolerans</name>
    <dbReference type="NCBI Taxonomy" id="926830"/>
    <lineage>
        <taxon>Bacteria</taxon>
        <taxon>Bacillati</taxon>
        <taxon>Actinomycetota</taxon>
        <taxon>Actinomycetes</taxon>
        <taxon>Pseudonocardiales</taxon>
        <taxon>Pseudonocardiaceae</taxon>
        <taxon>Haloechinothrix</taxon>
    </lineage>
</organism>
<dbReference type="InterPro" id="IPR009000">
    <property type="entry name" value="Transl_B-barrel_sf"/>
</dbReference>
<evidence type="ECO:0000256" key="3">
    <source>
        <dbReference type="ARBA" id="ARBA00022552"/>
    </source>
</evidence>
<dbReference type="Gene3D" id="2.30.30.240">
    <property type="entry name" value="PRC-barrel domain"/>
    <property type="match status" value="1"/>
</dbReference>
<feature type="domain" description="Ribosome maturation factor RimM PRC barrel" evidence="7">
    <location>
        <begin position="101"/>
        <end position="167"/>
    </location>
</feature>
<feature type="domain" description="RimM N-terminal" evidence="6">
    <location>
        <begin position="4"/>
        <end position="87"/>
    </location>
</feature>
<protein>
    <recommendedName>
        <fullName evidence="5">Ribosome maturation factor RimM</fullName>
    </recommendedName>
</protein>
<dbReference type="InterPro" id="IPR036976">
    <property type="entry name" value="RimM_N_sf"/>
</dbReference>
<keyword evidence="3 5" id="KW-0698">rRNA processing</keyword>
<evidence type="ECO:0000313" key="9">
    <source>
        <dbReference type="Proteomes" id="UP001596337"/>
    </source>
</evidence>
<dbReference type="PANTHER" id="PTHR33692:SF1">
    <property type="entry name" value="RIBOSOME MATURATION FACTOR RIMM"/>
    <property type="match status" value="1"/>
</dbReference>
<evidence type="ECO:0000256" key="5">
    <source>
        <dbReference type="HAMAP-Rule" id="MF_00014"/>
    </source>
</evidence>
<dbReference type="EMBL" id="JBHSXX010000001">
    <property type="protein sequence ID" value="MFC6869831.1"/>
    <property type="molecule type" value="Genomic_DNA"/>
</dbReference>
<comment type="similarity">
    <text evidence="5">Belongs to the RimM family.</text>
</comment>
<evidence type="ECO:0000256" key="2">
    <source>
        <dbReference type="ARBA" id="ARBA00022517"/>
    </source>
</evidence>
<dbReference type="InterPro" id="IPR056792">
    <property type="entry name" value="PRC_RimM"/>
</dbReference>
<dbReference type="Proteomes" id="UP001596337">
    <property type="component" value="Unassembled WGS sequence"/>
</dbReference>
<dbReference type="SUPFAM" id="SSF50346">
    <property type="entry name" value="PRC-barrel domain"/>
    <property type="match status" value="1"/>
</dbReference>
<evidence type="ECO:0000256" key="4">
    <source>
        <dbReference type="ARBA" id="ARBA00023186"/>
    </source>
</evidence>
<dbReference type="InterPro" id="IPR011033">
    <property type="entry name" value="PRC_barrel-like_sf"/>
</dbReference>
<dbReference type="InterPro" id="IPR002676">
    <property type="entry name" value="RimM_N"/>
</dbReference>
<dbReference type="PANTHER" id="PTHR33692">
    <property type="entry name" value="RIBOSOME MATURATION FACTOR RIMM"/>
    <property type="match status" value="1"/>
</dbReference>
<evidence type="ECO:0000256" key="1">
    <source>
        <dbReference type="ARBA" id="ARBA00022490"/>
    </source>
</evidence>
<sequence>MDVTVGRVAKAHGIGGELAVDVRTDSPELRFAVGAVLTAKKRGQPARSLTVASARSHGNRLLLRCEEVAGRDDAETLRGALLLADTDDLPPTEDPDEFYDHELAGLAAEFVDGTPAGTVREVVHVPSGELLAVDVDGSDVLVPFVKAIVPTVDVAAGKVVIDPPDGLFE</sequence>
<gene>
    <name evidence="5 8" type="primary">rimM</name>
    <name evidence="8" type="ORF">ACFQGD_22060</name>
</gene>
<comment type="domain">
    <text evidence="5">The PRC barrel domain binds ribosomal protein uS19.</text>
</comment>
<comment type="subcellular location">
    <subcellularLocation>
        <location evidence="5">Cytoplasm</location>
    </subcellularLocation>
</comment>
<comment type="function">
    <text evidence="5">An accessory protein needed during the final step in the assembly of 30S ribosomal subunit, possibly for assembly of the head region. Essential for efficient processing of 16S rRNA. May be needed both before and after RbfA during the maturation of 16S rRNA. It has affinity for free ribosomal 30S subunits but not for 70S ribosomes.</text>
</comment>
<dbReference type="RefSeq" id="WP_345400956.1">
    <property type="nucleotide sequence ID" value="NZ_BAABLA010000103.1"/>
</dbReference>
<comment type="subunit">
    <text evidence="5">Binds ribosomal protein uS19.</text>
</comment>
<dbReference type="Gene3D" id="2.40.30.60">
    <property type="entry name" value="RimM"/>
    <property type="match status" value="1"/>
</dbReference>
<name>A0ABW2C3D6_9PSEU</name>
<keyword evidence="9" id="KW-1185">Reference proteome</keyword>